<organism evidence="2 3">
    <name type="scientific">Angustibacter luteus</name>
    <dbReference type="NCBI Taxonomy" id="658456"/>
    <lineage>
        <taxon>Bacteria</taxon>
        <taxon>Bacillati</taxon>
        <taxon>Actinomycetota</taxon>
        <taxon>Actinomycetes</taxon>
        <taxon>Kineosporiales</taxon>
        <taxon>Kineosporiaceae</taxon>
    </lineage>
</organism>
<dbReference type="Pfam" id="PF00990">
    <property type="entry name" value="GGDEF"/>
    <property type="match status" value="1"/>
</dbReference>
<dbReference type="SMART" id="SM00267">
    <property type="entry name" value="GGDEF"/>
    <property type="match status" value="1"/>
</dbReference>
<keyword evidence="3" id="KW-1185">Reference proteome</keyword>
<dbReference type="Pfam" id="PF01590">
    <property type="entry name" value="GAF"/>
    <property type="match status" value="1"/>
</dbReference>
<evidence type="ECO:0000259" key="1">
    <source>
        <dbReference type="PROSITE" id="PS50887"/>
    </source>
</evidence>
<dbReference type="InterPro" id="IPR003018">
    <property type="entry name" value="GAF"/>
</dbReference>
<proteinExistence type="predicted"/>
<dbReference type="SUPFAM" id="SSF55781">
    <property type="entry name" value="GAF domain-like"/>
    <property type="match status" value="1"/>
</dbReference>
<dbReference type="CDD" id="cd01949">
    <property type="entry name" value="GGDEF"/>
    <property type="match status" value="1"/>
</dbReference>
<gene>
    <name evidence="2" type="ORF">ACFQDO_18170</name>
</gene>
<keyword evidence="2" id="KW-0548">Nucleotidyltransferase</keyword>
<dbReference type="InterPro" id="IPR029016">
    <property type="entry name" value="GAF-like_dom_sf"/>
</dbReference>
<dbReference type="EMBL" id="JBHSRD010000008">
    <property type="protein sequence ID" value="MFC6009065.1"/>
    <property type="molecule type" value="Genomic_DNA"/>
</dbReference>
<dbReference type="InterPro" id="IPR043128">
    <property type="entry name" value="Rev_trsase/Diguanyl_cyclase"/>
</dbReference>
<feature type="domain" description="GGDEF" evidence="1">
    <location>
        <begin position="328"/>
        <end position="452"/>
    </location>
</feature>
<evidence type="ECO:0000313" key="3">
    <source>
        <dbReference type="Proteomes" id="UP001596189"/>
    </source>
</evidence>
<dbReference type="SUPFAM" id="SSF55073">
    <property type="entry name" value="Nucleotide cyclase"/>
    <property type="match status" value="1"/>
</dbReference>
<dbReference type="PANTHER" id="PTHR45138">
    <property type="entry name" value="REGULATORY COMPONENTS OF SENSORY TRANSDUCTION SYSTEM"/>
    <property type="match status" value="1"/>
</dbReference>
<name>A0ABW1JIS7_9ACTN</name>
<accession>A0ABW1JIS7</accession>
<dbReference type="NCBIfam" id="TIGR00254">
    <property type="entry name" value="GGDEF"/>
    <property type="match status" value="1"/>
</dbReference>
<dbReference type="PANTHER" id="PTHR45138:SF9">
    <property type="entry name" value="DIGUANYLATE CYCLASE DGCM-RELATED"/>
    <property type="match status" value="1"/>
</dbReference>
<sequence>MPLQDVDGFLDAHDVLVFRRVGNRWTHLGGLGRGATWAGSVDGDELSDHGLQAALSRGRPVRRHGQRPHAVLGPYRASTSAVVRLDAYHAVVLGSGQPDADLLRLDDNQLLDLAARATERVTAAAPARHLADELVVLSAQRDLSAGAPVGVSQLLLHVAASVANAVSCALGAIWLDDDRHAVATPEWTPDGGAQRAVVAARTLAAETGELLVVQDASARPLPAPIGPDPAVSSYLTVPIEVDGVRGCLLLVHTQGAPSRFTPLCEQIAVQLAQVGSQMLEVASTHDELVRQLDSSREHAISDPLTGAANRRGWDEAVTRARDHIAAGGTVTVVSVDLDDLKVVNDTHGHGAGDELIIACAHALRRCVRGQPDVIARLGGDEFALLLRGYEIDPAEIAERLRRSLERTLTGHGLPLRTSVGAATCPPRGSIDDAVRRADVEMYRDKRARRQSG</sequence>
<dbReference type="RefSeq" id="WP_345717592.1">
    <property type="nucleotide sequence ID" value="NZ_BAABFP010000007.1"/>
</dbReference>
<dbReference type="InterPro" id="IPR029787">
    <property type="entry name" value="Nucleotide_cyclase"/>
</dbReference>
<dbReference type="GO" id="GO:0052621">
    <property type="term" value="F:diguanylate cyclase activity"/>
    <property type="evidence" value="ECO:0007669"/>
    <property type="project" value="UniProtKB-EC"/>
</dbReference>
<dbReference type="PROSITE" id="PS50887">
    <property type="entry name" value="GGDEF"/>
    <property type="match status" value="1"/>
</dbReference>
<protein>
    <submittedName>
        <fullName evidence="2">Diguanylate cyclase domain-containing protein</fullName>
        <ecNumber evidence="2">2.7.7.65</ecNumber>
    </submittedName>
</protein>
<reference evidence="3" key="1">
    <citation type="journal article" date="2019" name="Int. J. Syst. Evol. Microbiol.">
        <title>The Global Catalogue of Microorganisms (GCM) 10K type strain sequencing project: providing services to taxonomists for standard genome sequencing and annotation.</title>
        <authorList>
            <consortium name="The Broad Institute Genomics Platform"/>
            <consortium name="The Broad Institute Genome Sequencing Center for Infectious Disease"/>
            <person name="Wu L."/>
            <person name="Ma J."/>
        </authorList>
    </citation>
    <scope>NUCLEOTIDE SEQUENCE [LARGE SCALE GENOMIC DNA]</scope>
    <source>
        <strain evidence="3">KACC 14249</strain>
    </source>
</reference>
<dbReference type="Gene3D" id="3.30.450.40">
    <property type="match status" value="1"/>
</dbReference>
<evidence type="ECO:0000313" key="2">
    <source>
        <dbReference type="EMBL" id="MFC6009065.1"/>
    </source>
</evidence>
<keyword evidence="2" id="KW-0808">Transferase</keyword>
<dbReference type="InterPro" id="IPR000160">
    <property type="entry name" value="GGDEF_dom"/>
</dbReference>
<dbReference type="EC" id="2.7.7.65" evidence="2"/>
<dbReference type="Gene3D" id="3.30.70.270">
    <property type="match status" value="1"/>
</dbReference>
<dbReference type="Proteomes" id="UP001596189">
    <property type="component" value="Unassembled WGS sequence"/>
</dbReference>
<comment type="caution">
    <text evidence="2">The sequence shown here is derived from an EMBL/GenBank/DDBJ whole genome shotgun (WGS) entry which is preliminary data.</text>
</comment>
<dbReference type="InterPro" id="IPR050469">
    <property type="entry name" value="Diguanylate_Cyclase"/>
</dbReference>